<dbReference type="EMBL" id="QKKF02017343">
    <property type="protein sequence ID" value="RZF40995.1"/>
    <property type="molecule type" value="Genomic_DNA"/>
</dbReference>
<comment type="caution">
    <text evidence="2">The sequence shown here is derived from an EMBL/GenBank/DDBJ whole genome shotgun (WGS) entry which is preliminary data.</text>
</comment>
<dbReference type="PANTHER" id="PTHR13054:SF2">
    <property type="entry name" value="PROTEIN DGCR6"/>
    <property type="match status" value="1"/>
</dbReference>
<evidence type="ECO:0008006" key="4">
    <source>
        <dbReference type="Google" id="ProtNLM"/>
    </source>
</evidence>
<comment type="similarity">
    <text evidence="1">Belongs to the gonadal family.</text>
</comment>
<sequence length="185" mass="21852">MSDDNNMPPFCKEFNSFQKDEAYQRKLYFLNEKLQIMVRELPLKYQQRIPNELLCSLAESLADNTVFGIVNSLMDIQHVTEKQLFQQRLQFTANQSSAMQKLMEENIDNPEKEIQRAALETKHREELKEYDKKVILELDRKVHDQQRILDMAGVPGFDITDDPMKIQVQIRLLDFILRLSQMDIS</sequence>
<dbReference type="Pfam" id="PF07324">
    <property type="entry name" value="DGCR6"/>
    <property type="match status" value="1"/>
</dbReference>
<protein>
    <recommendedName>
        <fullName evidence="4">Protein DGCR6</fullName>
    </recommendedName>
</protein>
<dbReference type="PANTHER" id="PTHR13054">
    <property type="entry name" value="DIGEORGE SYNDROME CRITICAL REGION 6 DGCR6 FAMILY MEMBER"/>
    <property type="match status" value="1"/>
</dbReference>
<accession>A0A482X526</accession>
<dbReference type="InParanoid" id="A0A482X526"/>
<gene>
    <name evidence="2" type="ORF">LSTR_LSTR006298</name>
</gene>
<evidence type="ECO:0000256" key="1">
    <source>
        <dbReference type="ARBA" id="ARBA00005939"/>
    </source>
</evidence>
<evidence type="ECO:0000313" key="3">
    <source>
        <dbReference type="Proteomes" id="UP000291343"/>
    </source>
</evidence>
<dbReference type="STRING" id="195883.A0A482X526"/>
<dbReference type="AlphaFoldDB" id="A0A482X526"/>
<dbReference type="FunCoup" id="A0A482X526">
    <property type="interactions" value="99"/>
</dbReference>
<dbReference type="Proteomes" id="UP000291343">
    <property type="component" value="Unassembled WGS sequence"/>
</dbReference>
<reference evidence="2 3" key="1">
    <citation type="journal article" date="2017" name="Gigascience">
        <title>Genome sequence of the small brown planthopper, Laodelphax striatellus.</title>
        <authorList>
            <person name="Zhu J."/>
            <person name="Jiang F."/>
            <person name="Wang X."/>
            <person name="Yang P."/>
            <person name="Bao Y."/>
            <person name="Zhao W."/>
            <person name="Wang W."/>
            <person name="Lu H."/>
            <person name="Wang Q."/>
            <person name="Cui N."/>
            <person name="Li J."/>
            <person name="Chen X."/>
            <person name="Luo L."/>
            <person name="Yu J."/>
            <person name="Kang L."/>
            <person name="Cui F."/>
        </authorList>
    </citation>
    <scope>NUCLEOTIDE SEQUENCE [LARGE SCALE GENOMIC DNA]</scope>
    <source>
        <strain evidence="2">Lst14</strain>
    </source>
</reference>
<dbReference type="InterPro" id="IPR010849">
    <property type="entry name" value="Gonadal"/>
</dbReference>
<organism evidence="2 3">
    <name type="scientific">Laodelphax striatellus</name>
    <name type="common">Small brown planthopper</name>
    <name type="synonym">Delphax striatella</name>
    <dbReference type="NCBI Taxonomy" id="195883"/>
    <lineage>
        <taxon>Eukaryota</taxon>
        <taxon>Metazoa</taxon>
        <taxon>Ecdysozoa</taxon>
        <taxon>Arthropoda</taxon>
        <taxon>Hexapoda</taxon>
        <taxon>Insecta</taxon>
        <taxon>Pterygota</taxon>
        <taxon>Neoptera</taxon>
        <taxon>Paraneoptera</taxon>
        <taxon>Hemiptera</taxon>
        <taxon>Auchenorrhyncha</taxon>
        <taxon>Fulgoroidea</taxon>
        <taxon>Delphacidae</taxon>
        <taxon>Criomorphinae</taxon>
        <taxon>Laodelphax</taxon>
    </lineage>
</organism>
<dbReference type="OrthoDB" id="21617at2759"/>
<proteinExistence type="inferred from homology"/>
<evidence type="ECO:0000313" key="2">
    <source>
        <dbReference type="EMBL" id="RZF40995.1"/>
    </source>
</evidence>
<name>A0A482X526_LAOST</name>
<keyword evidence="3" id="KW-1185">Reference proteome</keyword>